<evidence type="ECO:0000313" key="1">
    <source>
        <dbReference type="EMBL" id="KAL3307913.1"/>
    </source>
</evidence>
<gene>
    <name evidence="1" type="ORF">Ciccas_013562</name>
</gene>
<dbReference type="AlphaFoldDB" id="A0ABD2PK92"/>
<sequence length="130" mass="14940">MTTSNDPRSHSRFGKILSLLGKQSSKDEVSVPNIERQQQRHPTALPLACHRIILHGNPIFMRRRLELALESGQEYEELALMLRKILFEAESMIQYRHSSNESSFGISKRQTPMPKLMTINEIYESTLADS</sequence>
<accession>A0ABD2PK92</accession>
<name>A0ABD2PK92_9PLAT</name>
<dbReference type="Proteomes" id="UP001626550">
    <property type="component" value="Unassembled WGS sequence"/>
</dbReference>
<reference evidence="1 2" key="1">
    <citation type="submission" date="2024-11" db="EMBL/GenBank/DDBJ databases">
        <title>Adaptive evolution of stress response genes in parasites aligns with host niche diversity.</title>
        <authorList>
            <person name="Hahn C."/>
            <person name="Resl P."/>
        </authorList>
    </citation>
    <scope>NUCLEOTIDE SEQUENCE [LARGE SCALE GENOMIC DNA]</scope>
    <source>
        <strain evidence="1">EGGRZ-B1_66</strain>
        <tissue evidence="1">Body</tissue>
    </source>
</reference>
<protein>
    <submittedName>
        <fullName evidence="1">Uncharacterized protein</fullName>
    </submittedName>
</protein>
<keyword evidence="2" id="KW-1185">Reference proteome</keyword>
<comment type="caution">
    <text evidence="1">The sequence shown here is derived from an EMBL/GenBank/DDBJ whole genome shotgun (WGS) entry which is preliminary data.</text>
</comment>
<organism evidence="1 2">
    <name type="scientific">Cichlidogyrus casuarinus</name>
    <dbReference type="NCBI Taxonomy" id="1844966"/>
    <lineage>
        <taxon>Eukaryota</taxon>
        <taxon>Metazoa</taxon>
        <taxon>Spiralia</taxon>
        <taxon>Lophotrochozoa</taxon>
        <taxon>Platyhelminthes</taxon>
        <taxon>Monogenea</taxon>
        <taxon>Monopisthocotylea</taxon>
        <taxon>Dactylogyridea</taxon>
        <taxon>Ancyrocephalidae</taxon>
        <taxon>Cichlidogyrus</taxon>
    </lineage>
</organism>
<proteinExistence type="predicted"/>
<dbReference type="EMBL" id="JBJKFK010006219">
    <property type="protein sequence ID" value="KAL3307913.1"/>
    <property type="molecule type" value="Genomic_DNA"/>
</dbReference>
<evidence type="ECO:0000313" key="2">
    <source>
        <dbReference type="Proteomes" id="UP001626550"/>
    </source>
</evidence>